<dbReference type="Pfam" id="PF13242">
    <property type="entry name" value="Hydrolase_like"/>
    <property type="match status" value="1"/>
</dbReference>
<dbReference type="RefSeq" id="WP_154770558.1">
    <property type="nucleotide sequence ID" value="NZ_WLYK01000009.1"/>
</dbReference>
<reference evidence="2 3" key="1">
    <citation type="submission" date="2019-11" db="EMBL/GenBank/DDBJ databases">
        <authorList>
            <person name="Jiang L.-Q."/>
        </authorList>
    </citation>
    <scope>NUCLEOTIDE SEQUENCE [LARGE SCALE GENOMIC DNA]</scope>
    <source>
        <strain evidence="2 3">YIM 132087</strain>
    </source>
</reference>
<dbReference type="PANTHER" id="PTHR19288">
    <property type="entry name" value="4-NITROPHENYLPHOSPHATASE-RELATED"/>
    <property type="match status" value="1"/>
</dbReference>
<dbReference type="InterPro" id="IPR006357">
    <property type="entry name" value="HAD-SF_hydro_IIA"/>
</dbReference>
<dbReference type="Pfam" id="PF13344">
    <property type="entry name" value="Hydrolase_6"/>
    <property type="match status" value="1"/>
</dbReference>
<dbReference type="SUPFAM" id="SSF56784">
    <property type="entry name" value="HAD-like"/>
    <property type="match status" value="1"/>
</dbReference>
<protein>
    <submittedName>
        <fullName evidence="2">HAD-IIA family hydrolase</fullName>
    </submittedName>
</protein>
<dbReference type="InterPro" id="IPR023214">
    <property type="entry name" value="HAD_sf"/>
</dbReference>
<sequence>MRKPLVDEFDVLLLDLDGTVYLGGQVIPHVPESLAEAARRGARPMFVTNNASRSPADVAGTLTGMGVPAAAADVLTSPEVAAAMLAATHPAGSAVLVVGAQALADAVSHVGLVPVRLATDAPVAVVQGHSPDTGWRDLAEACIALRDPSVDWVASNTDTTLPTDRGLLPGNGSMVAALVAATGRTPRVAGKPNRPLLDEGVRRAGASRPLVVGDRLDTDLEAAVTAGMPGLMVLTGVSGPADLLAAVPAQRPTHLAFDLRGLLDQGLVAEIADVDDPSPWTVTVQGDVLVLAGESGGEAAADLRALAALARSAWASGITAVRADGPSAAATLQRLGLSGP</sequence>
<dbReference type="Proteomes" id="UP000460221">
    <property type="component" value="Unassembled WGS sequence"/>
</dbReference>
<gene>
    <name evidence="2" type="ORF">GIS00_22030</name>
</gene>
<evidence type="ECO:0000313" key="2">
    <source>
        <dbReference type="EMBL" id="MTD16620.1"/>
    </source>
</evidence>
<name>A0A7K1FRC0_9ACTN</name>
<dbReference type="AlphaFoldDB" id="A0A7K1FRC0"/>
<evidence type="ECO:0000259" key="1">
    <source>
        <dbReference type="Pfam" id="PF18407"/>
    </source>
</evidence>
<comment type="caution">
    <text evidence="2">The sequence shown here is derived from an EMBL/GenBank/DDBJ whole genome shotgun (WGS) entry which is preliminary data.</text>
</comment>
<dbReference type="Pfam" id="PF18407">
    <property type="entry name" value="GNAT_like"/>
    <property type="match status" value="1"/>
</dbReference>
<dbReference type="InterPro" id="IPR041065">
    <property type="entry name" value="GNAT-like"/>
</dbReference>
<feature type="domain" description="GCN5-related N-acetyltransferase-like" evidence="1">
    <location>
        <begin position="280"/>
        <end position="337"/>
    </location>
</feature>
<dbReference type="NCBIfam" id="TIGR01460">
    <property type="entry name" value="HAD-SF-IIA"/>
    <property type="match status" value="1"/>
</dbReference>
<proteinExistence type="predicted"/>
<evidence type="ECO:0000313" key="3">
    <source>
        <dbReference type="Proteomes" id="UP000460221"/>
    </source>
</evidence>
<dbReference type="InterPro" id="IPR036412">
    <property type="entry name" value="HAD-like_sf"/>
</dbReference>
<dbReference type="GO" id="GO:0016791">
    <property type="term" value="F:phosphatase activity"/>
    <property type="evidence" value="ECO:0007669"/>
    <property type="project" value="TreeGrafter"/>
</dbReference>
<organism evidence="2 3">
    <name type="scientific">Nakamurella alba</name>
    <dbReference type="NCBI Taxonomy" id="2665158"/>
    <lineage>
        <taxon>Bacteria</taxon>
        <taxon>Bacillati</taxon>
        <taxon>Actinomycetota</taxon>
        <taxon>Actinomycetes</taxon>
        <taxon>Nakamurellales</taxon>
        <taxon>Nakamurellaceae</taxon>
        <taxon>Nakamurella</taxon>
    </lineage>
</organism>
<dbReference type="Gene3D" id="3.40.50.1000">
    <property type="entry name" value="HAD superfamily/HAD-like"/>
    <property type="match status" value="2"/>
</dbReference>
<dbReference type="GO" id="GO:0005737">
    <property type="term" value="C:cytoplasm"/>
    <property type="evidence" value="ECO:0007669"/>
    <property type="project" value="TreeGrafter"/>
</dbReference>
<dbReference type="EMBL" id="WLYK01000009">
    <property type="protein sequence ID" value="MTD16620.1"/>
    <property type="molecule type" value="Genomic_DNA"/>
</dbReference>
<dbReference type="PANTHER" id="PTHR19288:SF95">
    <property type="entry name" value="D-GLYCEROL 3-PHOSPHATE PHOSPHATASE"/>
    <property type="match status" value="1"/>
</dbReference>
<accession>A0A7K1FRC0</accession>
<keyword evidence="2" id="KW-0378">Hydrolase</keyword>
<keyword evidence="3" id="KW-1185">Reference proteome</keyword>